<gene>
    <name evidence="2" type="ORF">psyc5s11_04330</name>
</gene>
<proteinExistence type="predicted"/>
<dbReference type="Pfam" id="PF18705">
    <property type="entry name" value="DUF5643"/>
    <property type="match status" value="1"/>
</dbReference>
<accession>A0ABN6IRZ1</accession>
<organism evidence="2 3">
    <name type="scientific">Clostridium gelidum</name>
    <dbReference type="NCBI Taxonomy" id="704125"/>
    <lineage>
        <taxon>Bacteria</taxon>
        <taxon>Bacillati</taxon>
        <taxon>Bacillota</taxon>
        <taxon>Clostridia</taxon>
        <taxon>Eubacteriales</taxon>
        <taxon>Clostridiaceae</taxon>
        <taxon>Clostridium</taxon>
    </lineage>
</organism>
<dbReference type="RefSeq" id="WP_224036046.1">
    <property type="nucleotide sequence ID" value="NZ_AP024849.1"/>
</dbReference>
<protein>
    <recommendedName>
        <fullName evidence="1">DUF5643 domain-containing protein</fullName>
    </recommendedName>
</protein>
<sequence>MAIDDNIVAITMTIQGDNIAKFVNKGIMGAPQLNGKSVDYNETDKKIDDNTMETVICGDVSEMTLEENVDVEFNIVWVGDVKGPWDFKFKTTKNGTSKYSETIDINKKISLPTGKLASEFEIEKLVMSPFGNTLNVRGTYYEKNEDMRNGILDYVVTDNEGKILNIEHSGSYSNDKKYNQEIQLNKETKVIIKSIEATQEKTKITVKVEGNYTDANIDSVVLFNGDYVDTSREEDGNGAKVEDSENNIISIELKPVDITQNYKIAIKTRNKGYAFVDVAS</sequence>
<dbReference type="Proteomes" id="UP000824633">
    <property type="component" value="Chromosome"/>
</dbReference>
<evidence type="ECO:0000313" key="3">
    <source>
        <dbReference type="Proteomes" id="UP000824633"/>
    </source>
</evidence>
<evidence type="ECO:0000313" key="2">
    <source>
        <dbReference type="EMBL" id="BCZ44366.1"/>
    </source>
</evidence>
<dbReference type="Gene3D" id="2.60.40.1630">
    <property type="entry name" value="bacillus anthracis domain"/>
    <property type="match status" value="1"/>
</dbReference>
<reference evidence="3" key="1">
    <citation type="submission" date="2021-07" db="EMBL/GenBank/DDBJ databases">
        <title>Complete genome sequencing of a Clostridium isolate.</title>
        <authorList>
            <person name="Ueki A."/>
            <person name="Tonouchi A."/>
        </authorList>
    </citation>
    <scope>NUCLEOTIDE SEQUENCE [LARGE SCALE GENOMIC DNA]</scope>
    <source>
        <strain evidence="3">C5S11</strain>
    </source>
</reference>
<evidence type="ECO:0000259" key="1">
    <source>
        <dbReference type="Pfam" id="PF18705"/>
    </source>
</evidence>
<dbReference type="EMBL" id="AP024849">
    <property type="protein sequence ID" value="BCZ44366.1"/>
    <property type="molecule type" value="Genomic_DNA"/>
</dbReference>
<name>A0ABN6IRZ1_9CLOT</name>
<keyword evidence="3" id="KW-1185">Reference proteome</keyword>
<dbReference type="InterPro" id="IPR040680">
    <property type="entry name" value="DUF5643"/>
</dbReference>
<feature type="domain" description="DUF5643" evidence="1">
    <location>
        <begin position="100"/>
        <end position="194"/>
    </location>
</feature>